<keyword evidence="1" id="KW-1015">Disulfide bond</keyword>
<accession>A0A8D4VQL1</accession>
<proteinExistence type="inferred from homology"/>
<dbReference type="PANTHER" id="PTHR30111:SF1">
    <property type="entry name" value="33 KDA CHAPERONIN"/>
    <property type="match status" value="1"/>
</dbReference>
<evidence type="ECO:0000256" key="1">
    <source>
        <dbReference type="HAMAP-Rule" id="MF_00117"/>
    </source>
</evidence>
<keyword evidence="1" id="KW-0862">Zinc</keyword>
<dbReference type="HAMAP" id="MF_00117">
    <property type="entry name" value="HslO"/>
    <property type="match status" value="1"/>
</dbReference>
<reference evidence="2" key="1">
    <citation type="submission" date="2019-06" db="EMBL/GenBank/DDBJ databases">
        <title>Complete genome sequence of Methylogaea oryzae strain JCM16910.</title>
        <authorList>
            <person name="Asakawa S."/>
        </authorList>
    </citation>
    <scope>NUCLEOTIDE SEQUENCE</scope>
    <source>
        <strain evidence="2">E10</strain>
    </source>
</reference>
<dbReference type="KEGG" id="moz:MoryE10_25080"/>
<comment type="subcellular location">
    <subcellularLocation>
        <location evidence="1">Cytoplasm</location>
    </subcellularLocation>
</comment>
<comment type="function">
    <text evidence="1">Redox regulated molecular chaperone. Protects both thermally unfolding and oxidatively damaged proteins from irreversible aggregation. Plays an important role in the bacterial defense system toward oxidative stress.</text>
</comment>
<dbReference type="Proteomes" id="UP000824988">
    <property type="component" value="Chromosome"/>
</dbReference>
<dbReference type="PIRSF" id="PIRSF005261">
    <property type="entry name" value="Heat_shock_Hsp33"/>
    <property type="match status" value="1"/>
</dbReference>
<dbReference type="GO" id="GO:0044183">
    <property type="term" value="F:protein folding chaperone"/>
    <property type="evidence" value="ECO:0007669"/>
    <property type="project" value="TreeGrafter"/>
</dbReference>
<dbReference type="AlphaFoldDB" id="A0A8D4VQL1"/>
<dbReference type="RefSeq" id="WP_221047251.1">
    <property type="nucleotide sequence ID" value="NZ_AP019782.1"/>
</dbReference>
<gene>
    <name evidence="1 2" type="primary">hslO</name>
    <name evidence="2" type="ORF">MoryE10_25080</name>
</gene>
<sequence>MSDSDSLHRFLFEDIGVRGELVQLDASWQAVLARHEYPDAVRRQLGQALAAASLLSATIKFQGSLILQAQGSGPLTTLVAQATHQRSLRGLARWQGEVPTGDLRTTFGDGRLVLTIQNQGADPYQGIVALDGANLADALRGYFEQSEQLRTRLWLCADGERAVGLLLQELPASSREADDWERVALLAETVTERELLQLPAETLLYRLFNEEKVRLFPPEGVTFRCGCSRERIETVLRSLGRDEVESLLAEQGHVLVDCEFCNRHYRFDAVDVERLLRDDAPAAVSPTRH</sequence>
<dbReference type="EMBL" id="AP019782">
    <property type="protein sequence ID" value="BBL71902.1"/>
    <property type="molecule type" value="Genomic_DNA"/>
</dbReference>
<evidence type="ECO:0000313" key="3">
    <source>
        <dbReference type="Proteomes" id="UP000824988"/>
    </source>
</evidence>
<dbReference type="NCBIfam" id="NF001033">
    <property type="entry name" value="PRK00114.1"/>
    <property type="match status" value="1"/>
</dbReference>
<keyword evidence="3" id="KW-1185">Reference proteome</keyword>
<dbReference type="InterPro" id="IPR000397">
    <property type="entry name" value="Heat_shock_Hsp33"/>
</dbReference>
<dbReference type="GO" id="GO:0005737">
    <property type="term" value="C:cytoplasm"/>
    <property type="evidence" value="ECO:0007669"/>
    <property type="project" value="UniProtKB-SubCell"/>
</dbReference>
<feature type="disulfide bond" description="Redox-active" evidence="1">
    <location>
        <begin position="225"/>
        <end position="227"/>
    </location>
</feature>
<dbReference type="GO" id="GO:0051082">
    <property type="term" value="F:unfolded protein binding"/>
    <property type="evidence" value="ECO:0007669"/>
    <property type="project" value="UniProtKB-UniRule"/>
</dbReference>
<comment type="similarity">
    <text evidence="1">Belongs to the HSP33 family.</text>
</comment>
<keyword evidence="1" id="KW-0963">Cytoplasm</keyword>
<keyword evidence="1" id="KW-0676">Redox-active center</keyword>
<dbReference type="GO" id="GO:0042026">
    <property type="term" value="P:protein refolding"/>
    <property type="evidence" value="ECO:0007669"/>
    <property type="project" value="TreeGrafter"/>
</dbReference>
<evidence type="ECO:0000313" key="2">
    <source>
        <dbReference type="EMBL" id="BBL71902.1"/>
    </source>
</evidence>
<protein>
    <recommendedName>
        <fullName evidence="1">33 kDa chaperonin</fullName>
    </recommendedName>
    <alternativeName>
        <fullName evidence="1">Heat shock protein 33 homolog</fullName>
        <shortName evidence="1">HSP33</shortName>
    </alternativeName>
</protein>
<organism evidence="2 3">
    <name type="scientific">Methylogaea oryzae</name>
    <dbReference type="NCBI Taxonomy" id="1295382"/>
    <lineage>
        <taxon>Bacteria</taxon>
        <taxon>Pseudomonadati</taxon>
        <taxon>Pseudomonadota</taxon>
        <taxon>Gammaproteobacteria</taxon>
        <taxon>Methylococcales</taxon>
        <taxon>Methylococcaceae</taxon>
        <taxon>Methylogaea</taxon>
    </lineage>
</organism>
<name>A0A8D4VQL1_9GAMM</name>
<comment type="PTM">
    <text evidence="1">Under oxidizing conditions two disulfide bonds are formed involving the reactive cysteines. Under reducing conditions zinc is bound to the reactive cysteines and the protein is inactive.</text>
</comment>
<dbReference type="CDD" id="cd00498">
    <property type="entry name" value="Hsp33"/>
    <property type="match status" value="1"/>
</dbReference>
<keyword evidence="1" id="KW-0143">Chaperone</keyword>
<dbReference type="PANTHER" id="PTHR30111">
    <property type="entry name" value="33 KDA CHAPERONIN"/>
    <property type="match status" value="1"/>
</dbReference>
<dbReference type="Pfam" id="PF01430">
    <property type="entry name" value="HSP33"/>
    <property type="match status" value="1"/>
</dbReference>
<feature type="disulfide bond" description="Redox-active" evidence="1">
    <location>
        <begin position="258"/>
        <end position="261"/>
    </location>
</feature>